<evidence type="ECO:0000313" key="2">
    <source>
        <dbReference type="EMBL" id="SEE19780.1"/>
    </source>
</evidence>
<gene>
    <name evidence="2" type="ORF">SAMN05444171_6615</name>
</gene>
<feature type="region of interest" description="Disordered" evidence="1">
    <location>
        <begin position="38"/>
        <end position="57"/>
    </location>
</feature>
<dbReference type="EMBL" id="FNTI01000001">
    <property type="protein sequence ID" value="SEE19780.1"/>
    <property type="molecule type" value="Genomic_DNA"/>
</dbReference>
<sequence>MRGGARPGKLLRSRMSSIQPAQITSIYRYPVKGLSSQPPPSVALARNSSSSTIASPSWRPISTKPAAIAILSCGGGRLSASASTRLVGPATAALCELILVQRRHPEQGFPACLGVVRLARPYGADRLEAAAERAIDIGARTYGSVKSILDNHLDRRSAQKRATDGTPTLHANIRGPRYYN</sequence>
<evidence type="ECO:0000256" key="1">
    <source>
        <dbReference type="SAM" id="MobiDB-lite"/>
    </source>
</evidence>
<reference evidence="2 3" key="1">
    <citation type="submission" date="2016-10" db="EMBL/GenBank/DDBJ databases">
        <authorList>
            <person name="de Groot N.N."/>
        </authorList>
    </citation>
    <scope>NUCLEOTIDE SEQUENCE [LARGE SCALE GENOMIC DNA]</scope>
    <source>
        <strain evidence="2 3">GAS522</strain>
    </source>
</reference>
<protein>
    <submittedName>
        <fullName evidence="2">Uncharacterized protein</fullName>
    </submittedName>
</protein>
<name>A0A1H5GVT2_9BRAD</name>
<organism evidence="2 3">
    <name type="scientific">Bradyrhizobium lablabi</name>
    <dbReference type="NCBI Taxonomy" id="722472"/>
    <lineage>
        <taxon>Bacteria</taxon>
        <taxon>Pseudomonadati</taxon>
        <taxon>Pseudomonadota</taxon>
        <taxon>Alphaproteobacteria</taxon>
        <taxon>Hyphomicrobiales</taxon>
        <taxon>Nitrobacteraceae</taxon>
        <taxon>Bradyrhizobium</taxon>
    </lineage>
</organism>
<feature type="compositionally biased region" description="Polar residues" evidence="1">
    <location>
        <begin position="46"/>
        <end position="55"/>
    </location>
</feature>
<dbReference type="Proteomes" id="UP000183208">
    <property type="component" value="Unassembled WGS sequence"/>
</dbReference>
<feature type="region of interest" description="Disordered" evidence="1">
    <location>
        <begin position="156"/>
        <end position="180"/>
    </location>
</feature>
<dbReference type="AlphaFoldDB" id="A0A1H5GVT2"/>
<evidence type="ECO:0000313" key="3">
    <source>
        <dbReference type="Proteomes" id="UP000183208"/>
    </source>
</evidence>
<proteinExistence type="predicted"/>
<accession>A0A1H5GVT2</accession>